<organism evidence="1">
    <name type="scientific">Pseudomonas cannabina</name>
    <dbReference type="NCBI Taxonomy" id="86840"/>
    <lineage>
        <taxon>Bacteria</taxon>
        <taxon>Pseudomonadati</taxon>
        <taxon>Pseudomonadota</taxon>
        <taxon>Gammaproteobacteria</taxon>
        <taxon>Pseudomonadales</taxon>
        <taxon>Pseudomonadaceae</taxon>
        <taxon>Pseudomonas</taxon>
    </lineage>
</organism>
<reference evidence="1" key="1">
    <citation type="journal article" date="2013" name="PLoS ONE">
        <title>Comparative Genomics of Multiple Strains of Pseudomonas cannabina pv. alisalensis, a Potential Model Pathogen of Both Monocots and Dicots.</title>
        <authorList>
            <person name="Sarris P.F."/>
            <person name="Trantas E.A."/>
            <person name="Baltrus D.A."/>
            <person name="Bull C.T."/>
            <person name="Wechter W.P."/>
            <person name="Yan S."/>
            <person name="Veveridis F."/>
            <person name="Aimeida N.F."/>
            <person name="Jones C.D."/>
            <person name="Dangl J.L."/>
            <person name="Panopoulos N.J."/>
            <person name="Vinatzer B.A."/>
            <person name="Goumas D.E."/>
        </authorList>
    </citation>
    <scope>NUCLEOTIDE SEQUENCE</scope>
    <source>
        <strain evidence="1">PSa1-3</strain>
    </source>
</reference>
<protein>
    <submittedName>
        <fullName evidence="1">Uncharacterized protein</fullName>
    </submittedName>
</protein>
<accession>I0BW22</accession>
<name>I0BW22_PSECA</name>
<sequence length="85" mass="9765">MGVIPDNKLRLTSKCAWIASNGYNKFCASFLYVYVRQWFNPADNNYAFAQPRFQVKKCAIFCTAISVFLRIAFEAGQRVIAQLFI</sequence>
<dbReference type="EMBL" id="JQ517284">
    <property type="protein sequence ID" value="AFH66620.1"/>
    <property type="molecule type" value="Genomic_DNA"/>
</dbReference>
<proteinExistence type="predicted"/>
<dbReference type="AlphaFoldDB" id="I0BW22"/>
<evidence type="ECO:0000313" key="1">
    <source>
        <dbReference type="EMBL" id="AFH66620.1"/>
    </source>
</evidence>